<protein>
    <submittedName>
        <fullName evidence="1">Uncharacterized protein</fullName>
    </submittedName>
</protein>
<dbReference type="AlphaFoldDB" id="A0A0H1B511"/>
<keyword evidence="2" id="KW-1185">Reference proteome</keyword>
<evidence type="ECO:0000313" key="1">
    <source>
        <dbReference type="EMBL" id="KLJ06514.1"/>
    </source>
</evidence>
<reference evidence="2" key="1">
    <citation type="journal article" date="2015" name="PLoS Genet.">
        <title>The dynamic genome and transcriptome of the human fungal pathogen Blastomyces and close relative Emmonsia.</title>
        <authorList>
            <person name="Munoz J.F."/>
            <person name="Gauthier G.M."/>
            <person name="Desjardins C.A."/>
            <person name="Gallo J.E."/>
            <person name="Holder J."/>
            <person name="Sullivan T.D."/>
            <person name="Marty A.J."/>
            <person name="Carmen J.C."/>
            <person name="Chen Z."/>
            <person name="Ding L."/>
            <person name="Gujja S."/>
            <person name="Magrini V."/>
            <person name="Misas E."/>
            <person name="Mitreva M."/>
            <person name="Priest M."/>
            <person name="Saif S."/>
            <person name="Whiston E.A."/>
            <person name="Young S."/>
            <person name="Zeng Q."/>
            <person name="Goldman W.E."/>
            <person name="Mardis E.R."/>
            <person name="Taylor J.W."/>
            <person name="McEwen J.G."/>
            <person name="Clay O.K."/>
            <person name="Klein B.S."/>
            <person name="Cuomo C.A."/>
        </authorList>
    </citation>
    <scope>NUCLEOTIDE SEQUENCE [LARGE SCALE GENOMIC DNA]</scope>
    <source>
        <strain evidence="2">UAMH 139</strain>
    </source>
</reference>
<sequence length="397" mass="44494">MGPNYVAYQVHDAPYSYGADCSVIAMASSEYEHQFCSQRSHAGRLRLEIDVEPVDLEMSLDIEEQAAMSAQRERDERRSREARNGVYEGYEGHQMPLVVYSDGYHGPDVPLGCPISQNTNRNNENPQHIHIEEQCGSNQNVPEVEMDFRPCADDEDEPCEPEHRYTHIHTGDRVLTLRIPYLGPVGWTVPARDGQQTTRPFLIYQDPTAGYRSPPPPPAAAKRPIGERVDLLASDDKENVAEDIDENEEEGNILDQDASYVEDNMVAEAESIVELATMNDEWGLWMLRNRPQHLSSGDGGPRYGYGLWHGYGLDHQYEHGHALQHNPRQDHELEIEYNVAVGGSLEASPVRSQRAHSNSIVIVSPPRRAGRLDEGNAGNAASVRWDGSPRAAESLFF</sequence>
<accession>A0A0H1B511</accession>
<gene>
    <name evidence="1" type="ORF">EMPG_10082</name>
</gene>
<proteinExistence type="predicted"/>
<dbReference type="Proteomes" id="UP000053573">
    <property type="component" value="Unassembled WGS sequence"/>
</dbReference>
<evidence type="ECO:0000313" key="2">
    <source>
        <dbReference type="Proteomes" id="UP000053573"/>
    </source>
</evidence>
<dbReference type="EMBL" id="LDEV01003035">
    <property type="protein sequence ID" value="KLJ06514.1"/>
    <property type="molecule type" value="Genomic_DNA"/>
</dbReference>
<organism evidence="1 2">
    <name type="scientific">Blastomyces silverae</name>
    <dbReference type="NCBI Taxonomy" id="2060906"/>
    <lineage>
        <taxon>Eukaryota</taxon>
        <taxon>Fungi</taxon>
        <taxon>Dikarya</taxon>
        <taxon>Ascomycota</taxon>
        <taxon>Pezizomycotina</taxon>
        <taxon>Eurotiomycetes</taxon>
        <taxon>Eurotiomycetidae</taxon>
        <taxon>Onygenales</taxon>
        <taxon>Ajellomycetaceae</taxon>
        <taxon>Blastomyces</taxon>
    </lineage>
</organism>
<name>A0A0H1B511_9EURO</name>
<comment type="caution">
    <text evidence="1">The sequence shown here is derived from an EMBL/GenBank/DDBJ whole genome shotgun (WGS) entry which is preliminary data.</text>
</comment>
<dbReference type="OrthoDB" id="4171428at2759"/>